<dbReference type="PANTHER" id="PTHR24006:SF687">
    <property type="entry name" value="UBIQUITIN CARBOXYL-TERMINAL HYDROLASE 10"/>
    <property type="match status" value="1"/>
</dbReference>
<keyword evidence="20" id="KW-1185">Reference proteome</keyword>
<keyword evidence="7" id="KW-0227">DNA damage</keyword>
<evidence type="ECO:0000256" key="10">
    <source>
        <dbReference type="ARBA" id="ARBA00022807"/>
    </source>
</evidence>
<dbReference type="GO" id="GO:0005634">
    <property type="term" value="C:nucleus"/>
    <property type="evidence" value="ECO:0007669"/>
    <property type="project" value="UniProtKB-SubCell"/>
</dbReference>
<dbReference type="Pfam" id="PF00443">
    <property type="entry name" value="UCH"/>
    <property type="match status" value="1"/>
</dbReference>
<evidence type="ECO:0000256" key="3">
    <source>
        <dbReference type="ARBA" id="ARBA00005427"/>
    </source>
</evidence>
<evidence type="ECO:0000256" key="16">
    <source>
        <dbReference type="ARBA" id="ARBA00032091"/>
    </source>
</evidence>
<comment type="subcellular location">
    <subcellularLocation>
        <location evidence="2">Nucleus</location>
    </subcellularLocation>
</comment>
<feature type="region of interest" description="Disordered" evidence="17">
    <location>
        <begin position="440"/>
        <end position="481"/>
    </location>
</feature>
<dbReference type="EC" id="3.4.19.12" evidence="4"/>
<feature type="compositionally biased region" description="Basic and acidic residues" evidence="17">
    <location>
        <begin position="82"/>
        <end position="92"/>
    </location>
</feature>
<protein>
    <recommendedName>
        <fullName evidence="5">Ubiquitin carboxyl-terminal hydrolase 10</fullName>
        <ecNumber evidence="4">3.4.19.12</ecNumber>
    </recommendedName>
    <alternativeName>
        <fullName evidence="14">Deubiquitinating enzyme 10</fullName>
    </alternativeName>
    <alternativeName>
        <fullName evidence="15">Ubiquitin thioesterase 10</fullName>
    </alternativeName>
    <alternativeName>
        <fullName evidence="16">Ubiquitin-specific-processing protease 10</fullName>
    </alternativeName>
</protein>
<feature type="compositionally biased region" description="Basic and acidic residues" evidence="17">
    <location>
        <begin position="282"/>
        <end position="294"/>
    </location>
</feature>
<dbReference type="GO" id="GO:0010506">
    <property type="term" value="P:regulation of autophagy"/>
    <property type="evidence" value="ECO:0007669"/>
    <property type="project" value="TreeGrafter"/>
</dbReference>
<evidence type="ECO:0000256" key="2">
    <source>
        <dbReference type="ARBA" id="ARBA00004123"/>
    </source>
</evidence>
<dbReference type="AlphaFoldDB" id="A0AAW0HX31"/>
<comment type="caution">
    <text evidence="19">The sequence shown here is derived from an EMBL/GenBank/DDBJ whole genome shotgun (WGS) entry which is preliminary data.</text>
</comment>
<dbReference type="InterPro" id="IPR038765">
    <property type="entry name" value="Papain-like_cys_pep_sf"/>
</dbReference>
<dbReference type="GO" id="GO:0006508">
    <property type="term" value="P:proteolysis"/>
    <property type="evidence" value="ECO:0007669"/>
    <property type="project" value="UniProtKB-KW"/>
</dbReference>
<dbReference type="Pfam" id="PF07145">
    <property type="entry name" value="PAM2"/>
    <property type="match status" value="1"/>
</dbReference>
<evidence type="ECO:0000256" key="9">
    <source>
        <dbReference type="ARBA" id="ARBA00022801"/>
    </source>
</evidence>
<dbReference type="PROSITE" id="PS00973">
    <property type="entry name" value="USP_2"/>
    <property type="match status" value="1"/>
</dbReference>
<feature type="region of interest" description="Disordered" evidence="17">
    <location>
        <begin position="81"/>
        <end position="142"/>
    </location>
</feature>
<dbReference type="GO" id="GO:0005769">
    <property type="term" value="C:early endosome"/>
    <property type="evidence" value="ECO:0007669"/>
    <property type="project" value="TreeGrafter"/>
</dbReference>
<gene>
    <name evidence="19" type="ORF">U0070_005357</name>
</gene>
<name>A0AAW0HX31_MYOGA</name>
<feature type="compositionally biased region" description="Acidic residues" evidence="17">
    <location>
        <begin position="454"/>
        <end position="470"/>
    </location>
</feature>
<evidence type="ECO:0000256" key="5">
    <source>
        <dbReference type="ARBA" id="ARBA00014599"/>
    </source>
</evidence>
<dbReference type="SUPFAM" id="SSF54001">
    <property type="entry name" value="Cysteine proteinases"/>
    <property type="match status" value="1"/>
</dbReference>
<dbReference type="InterPro" id="IPR018200">
    <property type="entry name" value="USP_CS"/>
</dbReference>
<dbReference type="CDD" id="cd02257">
    <property type="entry name" value="Peptidase_C19"/>
    <property type="match status" value="1"/>
</dbReference>
<keyword evidence="6" id="KW-0645">Protease</keyword>
<evidence type="ECO:0000256" key="12">
    <source>
        <dbReference type="ARBA" id="ARBA00023204"/>
    </source>
</evidence>
<comment type="similarity">
    <text evidence="3">Belongs to the peptidase C19 family. USP10 subfamily.</text>
</comment>
<accession>A0AAW0HX31</accession>
<dbReference type="InterPro" id="IPR050164">
    <property type="entry name" value="Peptidase_C19"/>
</dbReference>
<dbReference type="PROSITE" id="PS50235">
    <property type="entry name" value="USP_3"/>
    <property type="match status" value="1"/>
</dbReference>
<evidence type="ECO:0000313" key="20">
    <source>
        <dbReference type="Proteomes" id="UP001488838"/>
    </source>
</evidence>
<dbReference type="GO" id="GO:0004843">
    <property type="term" value="F:cysteine-type deubiquitinase activity"/>
    <property type="evidence" value="ECO:0007669"/>
    <property type="project" value="UniProtKB-EC"/>
</dbReference>
<sequence>MCHFSQRANGLDTAELAPCACNGWALTACFFPAGQEQQRIEFGVDEVIKPSDGLPRAPSYSISSTLNPQAPEFILGCTTSKKTPDGIDKDENYGSVDHYPDSALTLENSSNVEGEVLENDGSTGGLGQRERKKKKKRPPGYYSYLKDGSDEVVSPAALVNGHASSAVTNSVGMEDAEFMVDMLPSVMPRTCDSPHNPMDFISDPVPDSPFPRTLGSDSRTAGLLEGCHGTDFEQPCLPADSLLRTAVTQPYVGTDTTETLAVANGKILESLSEDTAANGVELHTEESTDLDPAKPESQSPPADNVLSASGAIPISQPAKSWASLFHDSKPSSSSPMAYVETKCSPPVPSPLASEKQVEVKEGLVPVSEDPVAIKIAELLETVTLIHKPVSLQPRGLINKGNWCYINAGRQEDAEEYLGFILNGLHEEMLSLKKLLSPTHEKLTVSNGPRSHLIEDEEQEDTGEGSEDEWEQVGPRNKTSVTRQADFVQTPITGIFGGHIRSVVYQQSSKESATLQPFFTLQLDIQSDKIRTVQDALESLVARESVQGYTTKTKQEVEVSRRVTLEKLPPVLVLHLKRFVYEKTGGCQKLVKNIDYPVDLEISKELLSPGVKNKNFKCHRTYRLFAVVYHHGNSATGGHYTTDVFQIGLNGWLRIDDQTVKVINQYQVVKPTADRTAYLLYYRRVDLL</sequence>
<comment type="catalytic activity">
    <reaction evidence="1">
        <text>Thiol-dependent hydrolysis of ester, thioester, amide, peptide and isopeptide bonds formed by the C-terminal Gly of ubiquitin (a 76-residue protein attached to proteins as an intracellular targeting signal).</text>
        <dbReference type="EC" id="3.4.19.12"/>
    </reaction>
</comment>
<dbReference type="InterPro" id="IPR028889">
    <property type="entry name" value="USP"/>
</dbReference>
<evidence type="ECO:0000256" key="8">
    <source>
        <dbReference type="ARBA" id="ARBA00022786"/>
    </source>
</evidence>
<evidence type="ECO:0000256" key="17">
    <source>
        <dbReference type="SAM" id="MobiDB-lite"/>
    </source>
</evidence>
<dbReference type="GO" id="GO:0016579">
    <property type="term" value="P:protein deubiquitination"/>
    <property type="evidence" value="ECO:0007669"/>
    <property type="project" value="InterPro"/>
</dbReference>
<evidence type="ECO:0000256" key="4">
    <source>
        <dbReference type="ARBA" id="ARBA00012759"/>
    </source>
</evidence>
<keyword evidence="13" id="KW-0539">Nucleus</keyword>
<evidence type="ECO:0000313" key="19">
    <source>
        <dbReference type="EMBL" id="KAK7806696.1"/>
    </source>
</evidence>
<dbReference type="GO" id="GO:0006281">
    <property type="term" value="P:DNA repair"/>
    <property type="evidence" value="ECO:0007669"/>
    <property type="project" value="UniProtKB-KW"/>
</dbReference>
<keyword evidence="12" id="KW-0234">DNA repair</keyword>
<evidence type="ECO:0000256" key="13">
    <source>
        <dbReference type="ARBA" id="ARBA00023242"/>
    </source>
</evidence>
<dbReference type="GO" id="GO:0006914">
    <property type="term" value="P:autophagy"/>
    <property type="evidence" value="ECO:0007669"/>
    <property type="project" value="UniProtKB-KW"/>
</dbReference>
<dbReference type="GO" id="GO:0005829">
    <property type="term" value="C:cytosol"/>
    <property type="evidence" value="ECO:0007669"/>
    <property type="project" value="TreeGrafter"/>
</dbReference>
<keyword evidence="11" id="KW-0072">Autophagy</keyword>
<evidence type="ECO:0000256" key="11">
    <source>
        <dbReference type="ARBA" id="ARBA00023006"/>
    </source>
</evidence>
<evidence type="ECO:0000256" key="14">
    <source>
        <dbReference type="ARBA" id="ARBA00029884"/>
    </source>
</evidence>
<evidence type="ECO:0000256" key="15">
    <source>
        <dbReference type="ARBA" id="ARBA00029887"/>
    </source>
</evidence>
<reference evidence="19 20" key="1">
    <citation type="journal article" date="2023" name="bioRxiv">
        <title>Conserved and derived expression patterns and positive selection on dental genes reveal complex evolutionary context of ever-growing rodent molars.</title>
        <authorList>
            <person name="Calamari Z.T."/>
            <person name="Song A."/>
            <person name="Cohen E."/>
            <person name="Akter M."/>
            <person name="Roy R.D."/>
            <person name="Hallikas O."/>
            <person name="Christensen M.M."/>
            <person name="Li P."/>
            <person name="Marangoni P."/>
            <person name="Jernvall J."/>
            <person name="Klein O.D."/>
        </authorList>
    </citation>
    <scope>NUCLEOTIDE SEQUENCE [LARGE SCALE GENOMIC DNA]</scope>
    <source>
        <strain evidence="19">V071</strain>
    </source>
</reference>
<evidence type="ECO:0000259" key="18">
    <source>
        <dbReference type="PROSITE" id="PS50235"/>
    </source>
</evidence>
<organism evidence="19 20">
    <name type="scientific">Myodes glareolus</name>
    <name type="common">Bank vole</name>
    <name type="synonym">Clethrionomys glareolus</name>
    <dbReference type="NCBI Taxonomy" id="447135"/>
    <lineage>
        <taxon>Eukaryota</taxon>
        <taxon>Metazoa</taxon>
        <taxon>Chordata</taxon>
        <taxon>Craniata</taxon>
        <taxon>Vertebrata</taxon>
        <taxon>Euteleostomi</taxon>
        <taxon>Mammalia</taxon>
        <taxon>Eutheria</taxon>
        <taxon>Euarchontoglires</taxon>
        <taxon>Glires</taxon>
        <taxon>Rodentia</taxon>
        <taxon>Myomorpha</taxon>
        <taxon>Muroidea</taxon>
        <taxon>Cricetidae</taxon>
        <taxon>Arvicolinae</taxon>
        <taxon>Myodes</taxon>
    </lineage>
</organism>
<dbReference type="Gene3D" id="3.90.70.10">
    <property type="entry name" value="Cysteine proteinases"/>
    <property type="match status" value="1"/>
</dbReference>
<proteinExistence type="inferred from homology"/>
<keyword evidence="9" id="KW-0378">Hydrolase</keyword>
<dbReference type="InterPro" id="IPR001394">
    <property type="entry name" value="Peptidase_C19_UCH"/>
</dbReference>
<evidence type="ECO:0000256" key="7">
    <source>
        <dbReference type="ARBA" id="ARBA00022763"/>
    </source>
</evidence>
<evidence type="ECO:0000256" key="6">
    <source>
        <dbReference type="ARBA" id="ARBA00022670"/>
    </source>
</evidence>
<dbReference type="EMBL" id="JBBHLL010000293">
    <property type="protein sequence ID" value="KAK7806696.1"/>
    <property type="molecule type" value="Genomic_DNA"/>
</dbReference>
<dbReference type="Proteomes" id="UP001488838">
    <property type="component" value="Unassembled WGS sequence"/>
</dbReference>
<keyword evidence="10" id="KW-0788">Thiol protease</keyword>
<dbReference type="PROSITE" id="PS51257">
    <property type="entry name" value="PROKAR_LIPOPROTEIN"/>
    <property type="match status" value="1"/>
</dbReference>
<dbReference type="InterPro" id="IPR009818">
    <property type="entry name" value="PAM2_motif"/>
</dbReference>
<feature type="region of interest" description="Disordered" evidence="17">
    <location>
        <begin position="281"/>
        <end position="308"/>
    </location>
</feature>
<feature type="domain" description="USP" evidence="18">
    <location>
        <begin position="336"/>
        <end position="684"/>
    </location>
</feature>
<dbReference type="GO" id="GO:0030330">
    <property type="term" value="P:DNA damage response, signal transduction by p53 class mediator"/>
    <property type="evidence" value="ECO:0007669"/>
    <property type="project" value="TreeGrafter"/>
</dbReference>
<keyword evidence="8" id="KW-0833">Ubl conjugation pathway</keyword>
<evidence type="ECO:0000256" key="1">
    <source>
        <dbReference type="ARBA" id="ARBA00000707"/>
    </source>
</evidence>
<dbReference type="PANTHER" id="PTHR24006">
    <property type="entry name" value="UBIQUITIN CARBOXYL-TERMINAL HYDROLASE"/>
    <property type="match status" value="1"/>
</dbReference>